<dbReference type="GO" id="GO:0005794">
    <property type="term" value="C:Golgi apparatus"/>
    <property type="evidence" value="ECO:0007669"/>
    <property type="project" value="UniProtKB-SubCell"/>
</dbReference>
<dbReference type="OrthoDB" id="271164at2759"/>
<evidence type="ECO:0000313" key="14">
    <source>
        <dbReference type="EMBL" id="ORY25951.1"/>
    </source>
</evidence>
<feature type="compositionally biased region" description="Low complexity" evidence="12">
    <location>
        <begin position="12"/>
        <end position="27"/>
    </location>
</feature>
<dbReference type="PANTHER" id="PTHR10555:SF170">
    <property type="entry name" value="FI18122P1"/>
    <property type="match status" value="1"/>
</dbReference>
<feature type="compositionally biased region" description="Low complexity" evidence="12">
    <location>
        <begin position="483"/>
        <end position="496"/>
    </location>
</feature>
<evidence type="ECO:0000256" key="1">
    <source>
        <dbReference type="ARBA" id="ARBA00004287"/>
    </source>
</evidence>
<dbReference type="InterPro" id="IPR027267">
    <property type="entry name" value="AH/BAR_dom_sf"/>
</dbReference>
<dbReference type="SMART" id="SM00312">
    <property type="entry name" value="PX"/>
    <property type="match status" value="1"/>
</dbReference>
<dbReference type="InterPro" id="IPR015404">
    <property type="entry name" value="Vps5_C"/>
</dbReference>
<feature type="compositionally biased region" description="Low complexity" evidence="12">
    <location>
        <begin position="40"/>
        <end position="72"/>
    </location>
</feature>
<dbReference type="GO" id="GO:0030904">
    <property type="term" value="C:retromer complex"/>
    <property type="evidence" value="ECO:0007669"/>
    <property type="project" value="UniProtKB-ARBA"/>
</dbReference>
<dbReference type="FunCoup" id="A0A1Y2ATT6">
    <property type="interactions" value="495"/>
</dbReference>
<evidence type="ECO:0000313" key="15">
    <source>
        <dbReference type="Proteomes" id="UP000193986"/>
    </source>
</evidence>
<dbReference type="InterPro" id="IPR036871">
    <property type="entry name" value="PX_dom_sf"/>
</dbReference>
<evidence type="ECO:0000256" key="11">
    <source>
        <dbReference type="SAM" id="Coils"/>
    </source>
</evidence>
<dbReference type="PANTHER" id="PTHR10555">
    <property type="entry name" value="SORTING NEXIN"/>
    <property type="match status" value="1"/>
</dbReference>
<dbReference type="PROSITE" id="PS50195">
    <property type="entry name" value="PX"/>
    <property type="match status" value="1"/>
</dbReference>
<evidence type="ECO:0000256" key="3">
    <source>
        <dbReference type="ARBA" id="ARBA00004555"/>
    </source>
</evidence>
<dbReference type="GO" id="GO:0035091">
    <property type="term" value="F:phosphatidylinositol binding"/>
    <property type="evidence" value="ECO:0007669"/>
    <property type="project" value="InterPro"/>
</dbReference>
<dbReference type="GO" id="GO:0005829">
    <property type="term" value="C:cytosol"/>
    <property type="evidence" value="ECO:0007669"/>
    <property type="project" value="GOC"/>
</dbReference>
<dbReference type="AlphaFoldDB" id="A0A1Y2ATT6"/>
<dbReference type="GO" id="GO:0005768">
    <property type="term" value="C:endosome"/>
    <property type="evidence" value="ECO:0007669"/>
    <property type="project" value="TreeGrafter"/>
</dbReference>
<feature type="region of interest" description="Disordered" evidence="12">
    <location>
        <begin position="194"/>
        <end position="375"/>
    </location>
</feature>
<evidence type="ECO:0000259" key="13">
    <source>
        <dbReference type="PROSITE" id="PS50195"/>
    </source>
</evidence>
<feature type="domain" description="PX" evidence="13">
    <location>
        <begin position="519"/>
        <end position="635"/>
    </location>
</feature>
<evidence type="ECO:0000256" key="5">
    <source>
        <dbReference type="ARBA" id="ARBA00022448"/>
    </source>
</evidence>
<feature type="compositionally biased region" description="Low complexity" evidence="12">
    <location>
        <begin position="293"/>
        <end position="324"/>
    </location>
</feature>
<dbReference type="STRING" id="71784.A0A1Y2ATT6"/>
<accession>A0A1Y2ATT6</accession>
<dbReference type="Gene3D" id="3.30.1520.10">
    <property type="entry name" value="Phox-like domain"/>
    <property type="match status" value="1"/>
</dbReference>
<evidence type="ECO:0000256" key="2">
    <source>
        <dbReference type="ARBA" id="ARBA00004496"/>
    </source>
</evidence>
<feature type="compositionally biased region" description="Basic and acidic residues" evidence="12">
    <location>
        <begin position="202"/>
        <end position="253"/>
    </location>
</feature>
<dbReference type="EMBL" id="MCFC01000052">
    <property type="protein sequence ID" value="ORY25951.1"/>
    <property type="molecule type" value="Genomic_DNA"/>
</dbReference>
<dbReference type="SUPFAM" id="SSF64268">
    <property type="entry name" value="PX domain"/>
    <property type="match status" value="1"/>
</dbReference>
<dbReference type="GO" id="GO:0045053">
    <property type="term" value="P:protein retention in Golgi apparatus"/>
    <property type="evidence" value="ECO:0007669"/>
    <property type="project" value="TreeGrafter"/>
</dbReference>
<dbReference type="Proteomes" id="UP000193986">
    <property type="component" value="Unassembled WGS sequence"/>
</dbReference>
<dbReference type="InterPro" id="IPR001683">
    <property type="entry name" value="PX_dom"/>
</dbReference>
<keyword evidence="5" id="KW-0813">Transport</keyword>
<name>A0A1Y2ATT6_9TREE</name>
<proteinExistence type="inferred from homology"/>
<gene>
    <name evidence="14" type="ORF">BCR39DRAFT_542698</name>
</gene>
<feature type="coiled-coil region" evidence="11">
    <location>
        <begin position="779"/>
        <end position="833"/>
    </location>
</feature>
<protein>
    <submittedName>
        <fullName evidence="14">Vps5 C terminal like-domain-containing protein</fullName>
    </submittedName>
</protein>
<feature type="region of interest" description="Disordered" evidence="12">
    <location>
        <begin position="395"/>
        <end position="504"/>
    </location>
</feature>
<feature type="compositionally biased region" description="Polar residues" evidence="12">
    <location>
        <begin position="417"/>
        <end position="428"/>
    </location>
</feature>
<evidence type="ECO:0000256" key="4">
    <source>
        <dbReference type="ARBA" id="ARBA00010883"/>
    </source>
</evidence>
<keyword evidence="15" id="KW-1185">Reference proteome</keyword>
<evidence type="ECO:0000256" key="9">
    <source>
        <dbReference type="ARBA" id="ARBA00023034"/>
    </source>
</evidence>
<feature type="compositionally biased region" description="Basic and acidic residues" evidence="12">
    <location>
        <begin position="259"/>
        <end position="289"/>
    </location>
</feature>
<dbReference type="InParanoid" id="A0A1Y2ATT6"/>
<evidence type="ECO:0000256" key="7">
    <source>
        <dbReference type="ARBA" id="ARBA00022553"/>
    </source>
</evidence>
<keyword evidence="10" id="KW-0472">Membrane</keyword>
<organism evidence="14 15">
    <name type="scientific">Naematelia encephala</name>
    <dbReference type="NCBI Taxonomy" id="71784"/>
    <lineage>
        <taxon>Eukaryota</taxon>
        <taxon>Fungi</taxon>
        <taxon>Dikarya</taxon>
        <taxon>Basidiomycota</taxon>
        <taxon>Agaricomycotina</taxon>
        <taxon>Tremellomycetes</taxon>
        <taxon>Tremellales</taxon>
        <taxon>Naemateliaceae</taxon>
        <taxon>Naematelia</taxon>
    </lineage>
</organism>
<keyword evidence="9" id="KW-0333">Golgi apparatus</keyword>
<keyword evidence="8" id="KW-0653">Protein transport</keyword>
<reference evidence="14 15" key="1">
    <citation type="submission" date="2016-07" db="EMBL/GenBank/DDBJ databases">
        <title>Pervasive Adenine N6-methylation of Active Genes in Fungi.</title>
        <authorList>
            <consortium name="DOE Joint Genome Institute"/>
            <person name="Mondo S.J."/>
            <person name="Dannebaum R.O."/>
            <person name="Kuo R.C."/>
            <person name="Labutti K."/>
            <person name="Haridas S."/>
            <person name="Kuo A."/>
            <person name="Salamov A."/>
            <person name="Ahrendt S.R."/>
            <person name="Lipzen A."/>
            <person name="Sullivan W."/>
            <person name="Andreopoulos W.B."/>
            <person name="Clum A."/>
            <person name="Lindquist E."/>
            <person name="Daum C."/>
            <person name="Ramamoorthy G.K."/>
            <person name="Gryganskyi A."/>
            <person name="Culley D."/>
            <person name="Magnuson J.K."/>
            <person name="James T.Y."/>
            <person name="O'Malley M.A."/>
            <person name="Stajich J.E."/>
            <person name="Spatafora J.W."/>
            <person name="Visel A."/>
            <person name="Grigoriev I.V."/>
        </authorList>
    </citation>
    <scope>NUCLEOTIDE SEQUENCE [LARGE SCALE GENOMIC DNA]</scope>
    <source>
        <strain evidence="14 15">68-887.2</strain>
    </source>
</reference>
<comment type="similarity">
    <text evidence="4">Belongs to the sorting nexin family.</text>
</comment>
<keyword evidence="7" id="KW-0597">Phosphoprotein</keyword>
<keyword evidence="11" id="KW-0175">Coiled coil</keyword>
<dbReference type="FunFam" id="1.20.1270.60:FF:000022">
    <property type="entry name" value="Sorting nexin 3 protein"/>
    <property type="match status" value="1"/>
</dbReference>
<comment type="caution">
    <text evidence="14">The sequence shown here is derived from an EMBL/GenBank/DDBJ whole genome shotgun (WGS) entry which is preliminary data.</text>
</comment>
<keyword evidence="6" id="KW-0963">Cytoplasm</keyword>
<dbReference type="FunFam" id="3.30.1520.10:FF:000013">
    <property type="entry name" value="Putative Sorting nexin 3"/>
    <property type="match status" value="1"/>
</dbReference>
<feature type="compositionally biased region" description="Gly residues" evidence="12">
    <location>
        <begin position="446"/>
        <end position="469"/>
    </location>
</feature>
<sequence>MDEEASFANLLSSTSSAPKPSWSTTAADDPWANPFSDTTSSNLNPFAAAPPSLSLSPSPSTSPFPSTSQSTFDIIPSSNTFGIGIDPDSPRETQSPYVQQLERDVDQGRGILPDPPSVIAAREAQSPYDSGVMGRGGYQEYDNFNTSPPLAQDSYVARQATPPPPPSKELPPGLIDEDLLAENDPSVSLKKAFVKSSASPAKHTEGAAKVERYVFRPSPKTEQKTEPKDKKEAKEKEKTAVKEEAQVKAEVPEKQAQQENKEAKVESKQDGEVVAEPKDVKGDDSKSSEEVSQPTSTQQAAPETQTPTTTASLAPAAIPLPTSSDVTPTATRSATPVPPALLPSNDATSPQPEPSQPNPSTVAATPIGDRVAVSPLDAPSAEADYGFKSLSIGAASASLPRPPPLPAKDNVDAWTAGSGNDQSPSVSRFSGKGWGAVDEDDDANGGLFGKGGPPVKGDPWGGNDSGGWGEAEIPSTPASAGPSYNTTASSSTTTPSRDPQPLPPIEAVTADAHRTKTKPMFQIAVGDPTRMGDPVRGYTVYTVRTRTTSPHYRKSEFSVLRRFSDFLWLFDALTLNNPGVIVPPVPDKHPFGRFQDQFIETRRQALERCLNKVTSHPVLQLDLDLRLFLESDSFAIESKNRRLETPADKAGLLAGWTGPRFVEQDDWFDSRRTFLDSLESQLKSLSKSIEGASKTRLDLGVAMGDVVDSMASLAESDLGTAMCAALSRLSDLARQERETNEDQAKSDVVHLLNLADEYVRFIASVRVAFASRIKSYHASQAAEKEVARLKSQREKLRQQGKLGDRAQQSLVEVNEAERRARETSLEFEQISRLVKSEFARFERERVQEFKRVLEIHLADQIKKQKELIEAWEDYHAVVLKMVQKSQQGQGQGQRQGVRA</sequence>
<comment type="subcellular location">
    <subcellularLocation>
        <location evidence="2">Cytoplasm</location>
    </subcellularLocation>
    <subcellularLocation>
        <location evidence="3">Golgi apparatus</location>
    </subcellularLocation>
    <subcellularLocation>
        <location evidence="1">Membrane</location>
        <topology evidence="1">Peripheral membrane protein</topology>
        <orientation evidence="1">Cytoplasmic side</orientation>
    </subcellularLocation>
</comment>
<evidence type="ECO:0000256" key="8">
    <source>
        <dbReference type="ARBA" id="ARBA00022927"/>
    </source>
</evidence>
<evidence type="ECO:0000256" key="6">
    <source>
        <dbReference type="ARBA" id="ARBA00022490"/>
    </source>
</evidence>
<dbReference type="Pfam" id="PF09325">
    <property type="entry name" value="Vps5"/>
    <property type="match status" value="1"/>
</dbReference>
<evidence type="ECO:0000256" key="12">
    <source>
        <dbReference type="SAM" id="MobiDB-lite"/>
    </source>
</evidence>
<dbReference type="Gene3D" id="1.20.1270.60">
    <property type="entry name" value="Arfaptin homology (AH) domain/BAR domain"/>
    <property type="match status" value="1"/>
</dbReference>
<evidence type="ECO:0000256" key="10">
    <source>
        <dbReference type="ARBA" id="ARBA00023136"/>
    </source>
</evidence>
<dbReference type="GO" id="GO:0015031">
    <property type="term" value="P:protein transport"/>
    <property type="evidence" value="ECO:0007669"/>
    <property type="project" value="UniProtKB-KW"/>
</dbReference>
<feature type="compositionally biased region" description="Polar residues" evidence="12">
    <location>
        <begin position="325"/>
        <end position="334"/>
    </location>
</feature>
<dbReference type="GO" id="GO:0042147">
    <property type="term" value="P:retrograde transport, endosome to Golgi"/>
    <property type="evidence" value="ECO:0007669"/>
    <property type="project" value="TreeGrafter"/>
</dbReference>
<dbReference type="Pfam" id="PF00787">
    <property type="entry name" value="PX"/>
    <property type="match status" value="1"/>
</dbReference>
<feature type="region of interest" description="Disordered" evidence="12">
    <location>
        <begin position="1"/>
        <end position="176"/>
    </location>
</feature>